<dbReference type="Proteomes" id="UP000604825">
    <property type="component" value="Unassembled WGS sequence"/>
</dbReference>
<reference evidence="1" key="1">
    <citation type="submission" date="2020-10" db="EMBL/GenBank/DDBJ databases">
        <authorList>
            <person name="Han B."/>
            <person name="Lu T."/>
            <person name="Zhao Q."/>
            <person name="Huang X."/>
            <person name="Zhao Y."/>
        </authorList>
    </citation>
    <scope>NUCLEOTIDE SEQUENCE</scope>
</reference>
<name>A0A811NJC1_9POAL</name>
<dbReference type="AlphaFoldDB" id="A0A811NJC1"/>
<gene>
    <name evidence="1" type="ORF">NCGR_LOCUS14998</name>
</gene>
<sequence>MAQPTPEGEQPKTPAEVVAHVFPSSKFLRNVGLETTVPKRSTTAVARVQELELEVAAEKQGAAALRDHNRMSWKC</sequence>
<dbReference type="EMBL" id="CAJGYO010000003">
    <property type="protein sequence ID" value="CAD6221785.1"/>
    <property type="molecule type" value="Genomic_DNA"/>
</dbReference>
<comment type="caution">
    <text evidence="1">The sequence shown here is derived from an EMBL/GenBank/DDBJ whole genome shotgun (WGS) entry which is preliminary data.</text>
</comment>
<evidence type="ECO:0000313" key="2">
    <source>
        <dbReference type="Proteomes" id="UP000604825"/>
    </source>
</evidence>
<keyword evidence="2" id="KW-1185">Reference proteome</keyword>
<organism evidence="1 2">
    <name type="scientific">Miscanthus lutarioriparius</name>
    <dbReference type="NCBI Taxonomy" id="422564"/>
    <lineage>
        <taxon>Eukaryota</taxon>
        <taxon>Viridiplantae</taxon>
        <taxon>Streptophyta</taxon>
        <taxon>Embryophyta</taxon>
        <taxon>Tracheophyta</taxon>
        <taxon>Spermatophyta</taxon>
        <taxon>Magnoliopsida</taxon>
        <taxon>Liliopsida</taxon>
        <taxon>Poales</taxon>
        <taxon>Poaceae</taxon>
        <taxon>PACMAD clade</taxon>
        <taxon>Panicoideae</taxon>
        <taxon>Andropogonodae</taxon>
        <taxon>Andropogoneae</taxon>
        <taxon>Saccharinae</taxon>
        <taxon>Miscanthus</taxon>
    </lineage>
</organism>
<protein>
    <submittedName>
        <fullName evidence="1">Uncharacterized protein</fullName>
    </submittedName>
</protein>
<accession>A0A811NJC1</accession>
<proteinExistence type="predicted"/>
<dbReference type="OrthoDB" id="696133at2759"/>
<evidence type="ECO:0000313" key="1">
    <source>
        <dbReference type="EMBL" id="CAD6221785.1"/>
    </source>
</evidence>